<feature type="transmembrane region" description="Helical" evidence="6">
    <location>
        <begin position="314"/>
        <end position="337"/>
    </location>
</feature>
<dbReference type="PANTHER" id="PTHR30250">
    <property type="entry name" value="PST FAMILY PREDICTED COLANIC ACID TRANSPORTER"/>
    <property type="match status" value="1"/>
</dbReference>
<keyword evidence="4 6" id="KW-1133">Transmembrane helix</keyword>
<feature type="transmembrane region" description="Helical" evidence="6">
    <location>
        <begin position="100"/>
        <end position="121"/>
    </location>
</feature>
<comment type="subcellular location">
    <subcellularLocation>
        <location evidence="1">Cell membrane</location>
        <topology evidence="1">Multi-pass membrane protein</topology>
    </subcellularLocation>
</comment>
<dbReference type="RefSeq" id="WP_023978926.1">
    <property type="nucleotide sequence ID" value="NZ_CBLX010000013.1"/>
</dbReference>
<dbReference type="InterPro" id="IPR050833">
    <property type="entry name" value="Poly_Biosynth_Transport"/>
</dbReference>
<feature type="transmembrane region" description="Helical" evidence="6">
    <location>
        <begin position="159"/>
        <end position="180"/>
    </location>
</feature>
<feature type="transmembrane region" description="Helical" evidence="6">
    <location>
        <begin position="248"/>
        <end position="264"/>
    </location>
</feature>
<accession>A0A060QH38</accession>
<feature type="transmembrane region" description="Helical" evidence="6">
    <location>
        <begin position="133"/>
        <end position="152"/>
    </location>
</feature>
<evidence type="ECO:0000256" key="2">
    <source>
        <dbReference type="ARBA" id="ARBA00022475"/>
    </source>
</evidence>
<feature type="transmembrane region" description="Helical" evidence="6">
    <location>
        <begin position="349"/>
        <end position="372"/>
    </location>
</feature>
<keyword evidence="3 6" id="KW-0812">Transmembrane</keyword>
<feature type="transmembrane region" description="Helical" evidence="6">
    <location>
        <begin position="217"/>
        <end position="236"/>
    </location>
</feature>
<gene>
    <name evidence="7" type="ORF">ASAP_1968</name>
</gene>
<evidence type="ECO:0000313" key="8">
    <source>
        <dbReference type="Proteomes" id="UP000027583"/>
    </source>
</evidence>
<dbReference type="EMBL" id="CBLX010000013">
    <property type="protein sequence ID" value="CDG40013.1"/>
    <property type="molecule type" value="Genomic_DNA"/>
</dbReference>
<evidence type="ECO:0000256" key="6">
    <source>
        <dbReference type="SAM" id="Phobius"/>
    </source>
</evidence>
<proteinExistence type="predicted"/>
<feature type="transmembrane region" description="Helical" evidence="6">
    <location>
        <begin position="12"/>
        <end position="35"/>
    </location>
</feature>
<name>A0A060QH38_9PROT</name>
<evidence type="ECO:0000256" key="3">
    <source>
        <dbReference type="ARBA" id="ARBA00022692"/>
    </source>
</evidence>
<dbReference type="PANTHER" id="PTHR30250:SF31">
    <property type="entry name" value="INNER MEMBRANE PROTEIN YGHQ"/>
    <property type="match status" value="1"/>
</dbReference>
<protein>
    <recommendedName>
        <fullName evidence="9">Polysaccharide biosynthesis protein</fullName>
    </recommendedName>
</protein>
<feature type="transmembrane region" description="Helical" evidence="6">
    <location>
        <begin position="186"/>
        <end position="210"/>
    </location>
</feature>
<reference evidence="7 8" key="2">
    <citation type="journal article" date="2014" name="PLoS ONE">
        <title>Evolution of mitochondria reconstructed from the energy metabolism of living bacteria.</title>
        <authorList>
            <person name="Degli Esposti M."/>
            <person name="Chouaia B."/>
            <person name="Comandatore F."/>
            <person name="Crotti E."/>
            <person name="Sassera D."/>
            <person name="Lievens P.M."/>
            <person name="Daffonchio D."/>
            <person name="Bandi C."/>
        </authorList>
    </citation>
    <scope>NUCLEOTIDE SEQUENCE [LARGE SCALE GENOMIC DNA]</scope>
    <source>
        <strain evidence="7 8">SF2.1</strain>
    </source>
</reference>
<evidence type="ECO:0000256" key="1">
    <source>
        <dbReference type="ARBA" id="ARBA00004651"/>
    </source>
</evidence>
<organism evidence="7 8">
    <name type="scientific">Asaia bogorensis</name>
    <dbReference type="NCBI Taxonomy" id="91915"/>
    <lineage>
        <taxon>Bacteria</taxon>
        <taxon>Pseudomonadati</taxon>
        <taxon>Pseudomonadota</taxon>
        <taxon>Alphaproteobacteria</taxon>
        <taxon>Acetobacterales</taxon>
        <taxon>Acetobacteraceae</taxon>
        <taxon>Asaia</taxon>
    </lineage>
</organism>
<reference evidence="7 8" key="1">
    <citation type="journal article" date="2014" name="Genome Biol. Evol.">
        <title>Acetic acid bacteria genomes reveal functional traits for adaptation to life in insect guts.</title>
        <authorList>
            <person name="Chouaia B."/>
            <person name="Gaiarsa S."/>
            <person name="Crotti E."/>
            <person name="Comandatore F."/>
            <person name="Degli Esposti M."/>
            <person name="Ricci I."/>
            <person name="Alma A."/>
            <person name="Favia G."/>
            <person name="Bandi C."/>
            <person name="Daffonchio D."/>
        </authorList>
    </citation>
    <scope>NUCLEOTIDE SEQUENCE [LARGE SCALE GENOMIC DNA]</scope>
    <source>
        <strain evidence="7 8">SF2.1</strain>
    </source>
</reference>
<feature type="transmembrane region" description="Helical" evidence="6">
    <location>
        <begin position="384"/>
        <end position="403"/>
    </location>
</feature>
<feature type="transmembrane region" description="Helical" evidence="6">
    <location>
        <begin position="409"/>
        <end position="428"/>
    </location>
</feature>
<evidence type="ECO:0000256" key="5">
    <source>
        <dbReference type="ARBA" id="ARBA00023136"/>
    </source>
</evidence>
<feature type="transmembrane region" description="Helical" evidence="6">
    <location>
        <begin position="41"/>
        <end position="59"/>
    </location>
</feature>
<dbReference type="eggNOG" id="COG2244">
    <property type="taxonomic scope" value="Bacteria"/>
</dbReference>
<dbReference type="Proteomes" id="UP000027583">
    <property type="component" value="Unassembled WGS sequence"/>
</dbReference>
<sequence length="442" mass="48929">MGSEQRSALHRIFSNTGFLVSSRIINALCSFAYVAWAAHTLGLKTFGVLLLITTFVMLVSDMTHLQSWQTLLHYGAASYEARDRRRFMPILGYCMRSDMLSGLAGLVGGLIVIAVAGTHFLGWSDAVKRDASWMMLTIAFMNTGWSTGLIRLSNRFGLAALFDFVSTCVRTIGYLIGYLLHASLEFFLFVWFLHQAALFVVTSLGGFILLRRHMGRDIGFFSCLFCAADIVGIWGFTIRVSVNQILDAVFRQGGTLIIGAVLGARDVAIYRVTKQICDGLAKPAQMMIPSLYPEFVRFRDSQNWQALRHVTRRLALVIIGFSILAVLVALFGGKAILHLMLHDSFAHERLIILLMVCSALLEVCIIPLETLLTVMGRLAIILKYRLAVMVLYFVVLAGLMSVIGVTGAALASVACSVMIFALCLFLAARWISPRWAERYGVV</sequence>
<keyword evidence="2" id="KW-1003">Cell membrane</keyword>
<dbReference type="GO" id="GO:0005886">
    <property type="term" value="C:plasma membrane"/>
    <property type="evidence" value="ECO:0007669"/>
    <property type="project" value="UniProtKB-SubCell"/>
</dbReference>
<evidence type="ECO:0008006" key="9">
    <source>
        <dbReference type="Google" id="ProtNLM"/>
    </source>
</evidence>
<evidence type="ECO:0000256" key="4">
    <source>
        <dbReference type="ARBA" id="ARBA00022989"/>
    </source>
</evidence>
<evidence type="ECO:0000313" key="7">
    <source>
        <dbReference type="EMBL" id="CDG40013.1"/>
    </source>
</evidence>
<comment type="caution">
    <text evidence="7">The sequence shown here is derived from an EMBL/GenBank/DDBJ whole genome shotgun (WGS) entry which is preliminary data.</text>
</comment>
<dbReference type="AlphaFoldDB" id="A0A060QH38"/>
<keyword evidence="5 6" id="KW-0472">Membrane</keyword>